<dbReference type="EMBL" id="PDLM01000013">
    <property type="protein sequence ID" value="RDW63248.1"/>
    <property type="molecule type" value="Genomic_DNA"/>
</dbReference>
<organism evidence="3 4">
    <name type="scientific">Coleophoma cylindrospora</name>
    <dbReference type="NCBI Taxonomy" id="1849047"/>
    <lineage>
        <taxon>Eukaryota</taxon>
        <taxon>Fungi</taxon>
        <taxon>Dikarya</taxon>
        <taxon>Ascomycota</taxon>
        <taxon>Pezizomycotina</taxon>
        <taxon>Leotiomycetes</taxon>
        <taxon>Helotiales</taxon>
        <taxon>Dermateaceae</taxon>
        <taxon>Coleophoma</taxon>
    </lineage>
</organism>
<dbReference type="STRING" id="1849047.A0A3D8QNI6"/>
<protein>
    <recommendedName>
        <fullName evidence="2">BD-FAE-like domain-containing protein</fullName>
    </recommendedName>
</protein>
<dbReference type="InterPro" id="IPR049492">
    <property type="entry name" value="BD-FAE-like_dom"/>
</dbReference>
<dbReference type="Pfam" id="PF20434">
    <property type="entry name" value="BD-FAE"/>
    <property type="match status" value="1"/>
</dbReference>
<comment type="caution">
    <text evidence="3">The sequence shown here is derived from an EMBL/GenBank/DDBJ whole genome shotgun (WGS) entry which is preliminary data.</text>
</comment>
<dbReference type="SUPFAM" id="SSF53474">
    <property type="entry name" value="alpha/beta-Hydrolases"/>
    <property type="match status" value="1"/>
</dbReference>
<name>A0A3D8QNI6_9HELO</name>
<evidence type="ECO:0000259" key="2">
    <source>
        <dbReference type="Pfam" id="PF20434"/>
    </source>
</evidence>
<evidence type="ECO:0000256" key="1">
    <source>
        <dbReference type="ARBA" id="ARBA00022801"/>
    </source>
</evidence>
<dbReference type="InterPro" id="IPR029058">
    <property type="entry name" value="AB_hydrolase_fold"/>
</dbReference>
<dbReference type="PANTHER" id="PTHR48081:SF33">
    <property type="entry name" value="KYNURENINE FORMAMIDASE"/>
    <property type="match status" value="1"/>
</dbReference>
<evidence type="ECO:0000313" key="3">
    <source>
        <dbReference type="EMBL" id="RDW63248.1"/>
    </source>
</evidence>
<proteinExistence type="predicted"/>
<dbReference type="AlphaFoldDB" id="A0A3D8QNI6"/>
<accession>A0A3D8QNI6</accession>
<sequence length="309" mass="34336">MSDRDALNAAIEKYGAFVGLPENDIMIDLATKIHKAENNDFSTSVKVVKALKYGPDERNRIDVYSPANATPSSKLPVALYFHGGGMVSGDNDINPVMYGNVGYYFASNSCVCILSTYRLLPTARHPDGANDVTSAMKWAIENCAAYGGDATRITVMGHSAGGSQLGTALWGGYLRDAGIQEKFACYVFLSAGLWYDVLNPPTSINMSNYHGTTDIEKIRREDPLSTFRRADKETMASWGKMWFFLSEFEFKEIVEGTVGCMEAYRKTMDKFLLMECIERENHVSYMYSLGTKGNRVGPRLLELVTESFK</sequence>
<reference evidence="3 4" key="1">
    <citation type="journal article" date="2018" name="IMA Fungus">
        <title>IMA Genome-F 9: Draft genome sequence of Annulohypoxylon stygium, Aspergillus mulundensis, Berkeleyomyces basicola (syn. Thielaviopsis basicola), Ceratocystis smalleyi, two Cercospora beticola strains, Coleophoma cylindrospora, Fusarium fracticaudum, Phialophora cf. hyalina, and Morchella septimelata.</title>
        <authorList>
            <person name="Wingfield B.D."/>
            <person name="Bills G.F."/>
            <person name="Dong Y."/>
            <person name="Huang W."/>
            <person name="Nel W.J."/>
            <person name="Swalarsk-Parry B.S."/>
            <person name="Vaghefi N."/>
            <person name="Wilken P.M."/>
            <person name="An Z."/>
            <person name="de Beer Z.W."/>
            <person name="De Vos L."/>
            <person name="Chen L."/>
            <person name="Duong T.A."/>
            <person name="Gao Y."/>
            <person name="Hammerbacher A."/>
            <person name="Kikkert J.R."/>
            <person name="Li Y."/>
            <person name="Li H."/>
            <person name="Li K."/>
            <person name="Li Q."/>
            <person name="Liu X."/>
            <person name="Ma X."/>
            <person name="Naidoo K."/>
            <person name="Pethybridge S.J."/>
            <person name="Sun J."/>
            <person name="Steenkamp E.T."/>
            <person name="van der Nest M.A."/>
            <person name="van Wyk S."/>
            <person name="Wingfield M.J."/>
            <person name="Xiong C."/>
            <person name="Yue Q."/>
            <person name="Zhang X."/>
        </authorList>
    </citation>
    <scope>NUCLEOTIDE SEQUENCE [LARGE SCALE GENOMIC DNA]</scope>
    <source>
        <strain evidence="3 4">BP6252</strain>
    </source>
</reference>
<dbReference type="InterPro" id="IPR050300">
    <property type="entry name" value="GDXG_lipolytic_enzyme"/>
</dbReference>
<dbReference type="Gene3D" id="3.40.50.1820">
    <property type="entry name" value="alpha/beta hydrolase"/>
    <property type="match status" value="1"/>
</dbReference>
<gene>
    <name evidence="3" type="ORF">BP6252_10793</name>
</gene>
<dbReference type="PANTHER" id="PTHR48081">
    <property type="entry name" value="AB HYDROLASE SUPERFAMILY PROTEIN C4A8.06C"/>
    <property type="match status" value="1"/>
</dbReference>
<evidence type="ECO:0000313" key="4">
    <source>
        <dbReference type="Proteomes" id="UP000256645"/>
    </source>
</evidence>
<dbReference type="OrthoDB" id="433474at2759"/>
<keyword evidence="1" id="KW-0378">Hydrolase</keyword>
<keyword evidence="4" id="KW-1185">Reference proteome</keyword>
<feature type="domain" description="BD-FAE-like" evidence="2">
    <location>
        <begin position="61"/>
        <end position="163"/>
    </location>
</feature>
<dbReference type="GO" id="GO:0016787">
    <property type="term" value="F:hydrolase activity"/>
    <property type="evidence" value="ECO:0007669"/>
    <property type="project" value="UniProtKB-KW"/>
</dbReference>
<dbReference type="Proteomes" id="UP000256645">
    <property type="component" value="Unassembled WGS sequence"/>
</dbReference>